<feature type="compositionally biased region" description="Polar residues" evidence="4">
    <location>
        <begin position="840"/>
        <end position="856"/>
    </location>
</feature>
<evidence type="ECO:0000313" key="6">
    <source>
        <dbReference type="Proteomes" id="UP001318040"/>
    </source>
</evidence>
<protein>
    <submittedName>
        <fullName evidence="7">Uncharacterized protein LOC116939239 isoform X1</fullName>
    </submittedName>
</protein>
<evidence type="ECO:0000256" key="2">
    <source>
        <dbReference type="ARBA" id="ARBA00023054"/>
    </source>
</evidence>
<dbReference type="InterPro" id="IPR022189">
    <property type="entry name" value="SMTN"/>
</dbReference>
<reference evidence="7" key="1">
    <citation type="submission" date="2025-08" db="UniProtKB">
        <authorList>
            <consortium name="RefSeq"/>
        </authorList>
    </citation>
    <scope>IDENTIFICATION</scope>
    <source>
        <tissue evidence="7">Sperm</tissue>
    </source>
</reference>
<feature type="region of interest" description="Disordered" evidence="4">
    <location>
        <begin position="248"/>
        <end position="367"/>
    </location>
</feature>
<dbReference type="Proteomes" id="UP001318040">
    <property type="component" value="Chromosome 5"/>
</dbReference>
<dbReference type="InterPro" id="IPR001715">
    <property type="entry name" value="CH_dom"/>
</dbReference>
<feature type="compositionally biased region" description="Low complexity" evidence="4">
    <location>
        <begin position="771"/>
        <end position="813"/>
    </location>
</feature>
<feature type="region of interest" description="Disordered" evidence="4">
    <location>
        <begin position="388"/>
        <end position="485"/>
    </location>
</feature>
<feature type="region of interest" description="Disordered" evidence="4">
    <location>
        <begin position="1"/>
        <end position="62"/>
    </location>
</feature>
<dbReference type="FunFam" id="1.10.418.10:FF:000009">
    <property type="entry name" value="smoothelin isoform X2"/>
    <property type="match status" value="1"/>
</dbReference>
<keyword evidence="1" id="KW-0597">Phosphoprotein</keyword>
<dbReference type="InterPro" id="IPR050540">
    <property type="entry name" value="F-actin_Monoox_Mical"/>
</dbReference>
<dbReference type="RefSeq" id="XP_032803292.1">
    <property type="nucleotide sequence ID" value="XM_032947401.1"/>
</dbReference>
<dbReference type="InterPro" id="IPR036872">
    <property type="entry name" value="CH_dom_sf"/>
</dbReference>
<feature type="domain" description="Calponin-homology (CH)" evidence="5">
    <location>
        <begin position="939"/>
        <end position="1046"/>
    </location>
</feature>
<name>A0AAJ7SPS9_PETMA</name>
<gene>
    <name evidence="7" type="primary">LOC116939239</name>
</gene>
<comment type="similarity">
    <text evidence="3">Belongs to the smoothelin family.</text>
</comment>
<accession>A0AAJ7SPS9</accession>
<feature type="compositionally biased region" description="Basic and acidic residues" evidence="4">
    <location>
        <begin position="443"/>
        <end position="461"/>
    </location>
</feature>
<dbReference type="PROSITE" id="PS50021">
    <property type="entry name" value="CH"/>
    <property type="match status" value="1"/>
</dbReference>
<dbReference type="KEGG" id="pmrn:116939239"/>
<evidence type="ECO:0000256" key="1">
    <source>
        <dbReference type="ARBA" id="ARBA00022553"/>
    </source>
</evidence>
<feature type="region of interest" description="Disordered" evidence="4">
    <location>
        <begin position="506"/>
        <end position="681"/>
    </location>
</feature>
<feature type="compositionally biased region" description="Pro residues" evidence="4">
    <location>
        <begin position="330"/>
        <end position="352"/>
    </location>
</feature>
<dbReference type="SMART" id="SM00033">
    <property type="entry name" value="CH"/>
    <property type="match status" value="1"/>
</dbReference>
<keyword evidence="2" id="KW-0175">Coiled coil</keyword>
<dbReference type="PANTHER" id="PTHR23167:SF52">
    <property type="entry name" value="SMOOTHELIN"/>
    <property type="match status" value="1"/>
</dbReference>
<dbReference type="SUPFAM" id="SSF47576">
    <property type="entry name" value="Calponin-homology domain, CH-domain"/>
    <property type="match status" value="1"/>
</dbReference>
<keyword evidence="6" id="KW-1185">Reference proteome</keyword>
<feature type="compositionally biased region" description="Basic and acidic residues" evidence="4">
    <location>
        <begin position="570"/>
        <end position="590"/>
    </location>
</feature>
<dbReference type="Gene3D" id="1.10.418.10">
    <property type="entry name" value="Calponin-like domain"/>
    <property type="match status" value="1"/>
</dbReference>
<sequence length="1076" mass="113267">METQKLEPPTADLSQSPRRGFKVRLAPDEGDTETRTRPPTCGTRPGDARSSIRPTPATTPIGSGYVEEARCVRPSELAIARSTSGRDASGAAQSTLGATAAHSTRAVFHGFYSERLGNGTTARGVRDVSPTFTVDSLLSSSLLCGIQGASSPSREAAVAVAEAAGDSATATAAPVPRPLTRNSSVRGSRVWGDRGADSPCRKRLEFSTALRRSASQYALRKEKEGEASDAATLRRPVSLHAMEKLSDGDSLYASGKPHARPDGPLGHGKATVGLAAPSGGTSSQDVPHGVAAASSLDGSSSDRIAAPPESASPRRGEVGTTAPSRRQPPFIVPPVTVPPVGAPPADAPPASAPPEAANSASFFRRKGGPRIIRMCRPKSWCSFLTETQMKKAKEAEEEDAEEKEEAEPVSAQPQGSVPKRCIYLDVKATRGRTDNADDTEGSDPGRSEPPDKMERPPHRAAEEDDDTEEPSDAREAEGTWALGMNMKNLDSTGTLHLNRRRAIYFRRKPAKRREQAVPAADTGDGMDGASRSDSVARSGETIFQDQRGGGGVRRWESRSSRDSWANDGVDGGRDGDVAGARDERAGKGDEVEGTAGPADGREAAFGTMKDDPPAPGEDPVHPAVTVVAQGDLGADEADGAMLTRPRSPDGCDATTASAAATTEVNGRGETPGAGSTVQLELGDIEDEEVLDKMLNEERDADIRSRIRAARRELRKKKRGCDVPDSEEEEGESEEQIQKGTARSPGSAIVPRTPEVRGKRDGPAPGTGGQGAARSPAATSGHSSSSSSSSAAATSTAGTTAADKAKAALSTSTAPTPPAPARDARCDSCAVRWEGRDGAATVQTARTPPTGQTARTQPTPPSSGPRVGSIFDREDSSPVAHAGIRSREATPRGLPGSHGSRGSQAPSRRAIVERLERQSGGQQKTASPVKLQRAGSFGATTIKQMLLEWCRAKTRGYEHVDIQNFSTSWSDGLAFCALIHHFFPEAFDFSELEPRNRRHNFDLAFTTAEKLAACDPLLEVDDMLRMGPRPDPKCVFTYVQWLCQHLKKVQAARGAATTAATAPAAGAPHPPATSKSL</sequence>
<dbReference type="Pfam" id="PF00307">
    <property type="entry name" value="CH"/>
    <property type="match status" value="1"/>
</dbReference>
<evidence type="ECO:0000256" key="3">
    <source>
        <dbReference type="ARBA" id="ARBA00061655"/>
    </source>
</evidence>
<feature type="compositionally biased region" description="Low complexity" evidence="4">
    <location>
        <begin position="653"/>
        <end position="662"/>
    </location>
</feature>
<dbReference type="PANTHER" id="PTHR23167">
    <property type="entry name" value="CALPONIN HOMOLOGY DOMAIN-CONTAINING PROTEIN DDB_G0272472-RELATED"/>
    <property type="match status" value="1"/>
</dbReference>
<evidence type="ECO:0000256" key="4">
    <source>
        <dbReference type="SAM" id="MobiDB-lite"/>
    </source>
</evidence>
<feature type="region of interest" description="Disordered" evidence="4">
    <location>
        <begin position="711"/>
        <end position="908"/>
    </location>
</feature>
<dbReference type="Pfam" id="PF12510">
    <property type="entry name" value="Smoothelin"/>
    <property type="match status" value="1"/>
</dbReference>
<feature type="compositionally biased region" description="Acidic residues" evidence="4">
    <location>
        <begin position="395"/>
        <end position="407"/>
    </location>
</feature>
<feature type="region of interest" description="Disordered" evidence="4">
    <location>
        <begin position="166"/>
        <end position="199"/>
    </location>
</feature>
<feature type="compositionally biased region" description="Low complexity" evidence="4">
    <location>
        <begin position="291"/>
        <end position="302"/>
    </location>
</feature>
<dbReference type="AlphaFoldDB" id="A0AAJ7SPS9"/>
<feature type="compositionally biased region" description="Acidic residues" evidence="4">
    <location>
        <begin position="723"/>
        <end position="734"/>
    </location>
</feature>
<evidence type="ECO:0000313" key="7">
    <source>
        <dbReference type="RefSeq" id="XP_032803292.1"/>
    </source>
</evidence>
<organism evidence="6 7">
    <name type="scientific">Petromyzon marinus</name>
    <name type="common">Sea lamprey</name>
    <dbReference type="NCBI Taxonomy" id="7757"/>
    <lineage>
        <taxon>Eukaryota</taxon>
        <taxon>Metazoa</taxon>
        <taxon>Chordata</taxon>
        <taxon>Craniata</taxon>
        <taxon>Vertebrata</taxon>
        <taxon>Cyclostomata</taxon>
        <taxon>Hyperoartia</taxon>
        <taxon>Petromyzontiformes</taxon>
        <taxon>Petromyzontidae</taxon>
        <taxon>Petromyzon</taxon>
    </lineage>
</organism>
<dbReference type="CDD" id="cd21200">
    <property type="entry name" value="CH_SMTN-like"/>
    <property type="match status" value="1"/>
</dbReference>
<evidence type="ECO:0000259" key="5">
    <source>
        <dbReference type="PROSITE" id="PS50021"/>
    </source>
</evidence>
<proteinExistence type="inferred from homology"/>
<feature type="compositionally biased region" description="Polar residues" evidence="4">
    <location>
        <begin position="52"/>
        <end position="61"/>
    </location>
</feature>